<dbReference type="InterPro" id="IPR002047">
    <property type="entry name" value="Adipokinetic_hormone_CS"/>
</dbReference>
<keyword evidence="5 9" id="KW-0732">Signal</keyword>
<dbReference type="OrthoDB" id="6159864at2759"/>
<proteinExistence type="evidence at transcript level"/>
<dbReference type="PROSITE" id="PS00256">
    <property type="entry name" value="AKH"/>
    <property type="match status" value="1"/>
</dbReference>
<comment type="similarity">
    <text evidence="2">Belongs to the AKH/HRTH/RPCH family.</text>
</comment>
<evidence type="ECO:0000313" key="12">
    <source>
        <dbReference type="Proteomes" id="UP001153292"/>
    </source>
</evidence>
<protein>
    <submittedName>
        <fullName evidence="10">Adipokinetic hormone 2</fullName>
    </submittedName>
</protein>
<evidence type="ECO:0000313" key="10">
    <source>
        <dbReference type="EMBL" id="ALM30297.1"/>
    </source>
</evidence>
<evidence type="ECO:0000256" key="9">
    <source>
        <dbReference type="SAM" id="SignalP"/>
    </source>
</evidence>
<dbReference type="GO" id="GO:0007218">
    <property type="term" value="P:neuropeptide signaling pathway"/>
    <property type="evidence" value="ECO:0007669"/>
    <property type="project" value="UniProtKB-KW"/>
</dbReference>
<evidence type="ECO:0000256" key="7">
    <source>
        <dbReference type="ARBA" id="ARBA00023283"/>
    </source>
</evidence>
<keyword evidence="3" id="KW-0964">Secreted</keyword>
<dbReference type="STRING" id="168631.A0A0S1U082"/>
<evidence type="ECO:0000313" key="11">
    <source>
        <dbReference type="EMBL" id="CAH2986049.1"/>
    </source>
</evidence>
<organism evidence="10">
    <name type="scientific">Chilo suppressalis</name>
    <name type="common">Asiatic rice borer moth</name>
    <dbReference type="NCBI Taxonomy" id="168631"/>
    <lineage>
        <taxon>Eukaryota</taxon>
        <taxon>Metazoa</taxon>
        <taxon>Ecdysozoa</taxon>
        <taxon>Arthropoda</taxon>
        <taxon>Hexapoda</taxon>
        <taxon>Insecta</taxon>
        <taxon>Pterygota</taxon>
        <taxon>Neoptera</taxon>
        <taxon>Endopterygota</taxon>
        <taxon>Lepidoptera</taxon>
        <taxon>Glossata</taxon>
        <taxon>Ditrysia</taxon>
        <taxon>Pyraloidea</taxon>
        <taxon>Crambidae</taxon>
        <taxon>Crambinae</taxon>
        <taxon>Chilo</taxon>
    </lineage>
</organism>
<dbReference type="EMBL" id="OU963913">
    <property type="protein sequence ID" value="CAH2986049.1"/>
    <property type="molecule type" value="Genomic_DNA"/>
</dbReference>
<evidence type="ECO:0000256" key="2">
    <source>
        <dbReference type="ARBA" id="ARBA00006145"/>
    </source>
</evidence>
<evidence type="ECO:0000256" key="6">
    <source>
        <dbReference type="ARBA" id="ARBA00022815"/>
    </source>
</evidence>
<name>A0A0S1U082_CHISP</name>
<evidence type="ECO:0000256" key="1">
    <source>
        <dbReference type="ARBA" id="ARBA00004613"/>
    </source>
</evidence>
<comment type="subcellular location">
    <subcellularLocation>
        <location evidence="1">Secreted</location>
    </subcellularLocation>
</comment>
<evidence type="ECO:0000256" key="3">
    <source>
        <dbReference type="ARBA" id="ARBA00022525"/>
    </source>
</evidence>
<dbReference type="AlphaFoldDB" id="A0A0S1U082"/>
<sequence length="73" mass="7952">MGRPLLFAVLLAILVVVSDAQLTFSTGWGNGKRSVNTDFGNDPCTSEESLYVIYKLIQSEGERLISCRDGGKN</sequence>
<keyword evidence="8" id="KW-0527">Neuropeptide</keyword>
<reference evidence="11" key="2">
    <citation type="submission" date="2021-12" db="EMBL/GenBank/DDBJ databases">
        <authorList>
            <person name="King R."/>
        </authorList>
    </citation>
    <scope>NUCLEOTIDE SEQUENCE</scope>
</reference>
<keyword evidence="4" id="KW-0372">Hormone</keyword>
<evidence type="ECO:0000256" key="8">
    <source>
        <dbReference type="ARBA" id="ARBA00023320"/>
    </source>
</evidence>
<dbReference type="InterPro" id="IPR010475">
    <property type="entry name" value="AKH/RPCH_hormone"/>
</dbReference>
<evidence type="ECO:0000256" key="5">
    <source>
        <dbReference type="ARBA" id="ARBA00022729"/>
    </source>
</evidence>
<dbReference type="GO" id="GO:0005576">
    <property type="term" value="C:extracellular region"/>
    <property type="evidence" value="ECO:0007669"/>
    <property type="project" value="UniProtKB-SubCell"/>
</dbReference>
<dbReference type="Proteomes" id="UP001153292">
    <property type="component" value="Chromosome 20"/>
</dbReference>
<keyword evidence="6" id="KW-0027">Amidation</keyword>
<reference evidence="10" key="1">
    <citation type="submission" date="2015-06" db="EMBL/GenBank/DDBJ databases">
        <title>Identification of neuropeptides and their putative G protein-coupled receptors in the rice striped stem borer Chilo suppressalis.</title>
        <authorList>
            <person name="Xu G."/>
            <person name="Ye G.-Y."/>
        </authorList>
    </citation>
    <scope>NUCLEOTIDE SEQUENCE</scope>
</reference>
<dbReference type="GO" id="GO:0005179">
    <property type="term" value="F:hormone activity"/>
    <property type="evidence" value="ECO:0007669"/>
    <property type="project" value="UniProtKB-KW"/>
</dbReference>
<dbReference type="EMBL" id="KT005946">
    <property type="protein sequence ID" value="ALM30297.1"/>
    <property type="molecule type" value="mRNA"/>
</dbReference>
<evidence type="ECO:0000256" key="4">
    <source>
        <dbReference type="ARBA" id="ARBA00022702"/>
    </source>
</evidence>
<accession>A0A0S1U082</accession>
<gene>
    <name evidence="10" type="primary">AKH2</name>
    <name evidence="11" type="ORF">CHILSU_LOCUS5803</name>
</gene>
<dbReference type="Pfam" id="PF06377">
    <property type="entry name" value="Adipokin_hormo"/>
    <property type="match status" value="1"/>
</dbReference>
<keyword evidence="7" id="KW-0873">Pyrrolidone carboxylic acid</keyword>
<keyword evidence="12" id="KW-1185">Reference proteome</keyword>
<feature type="signal peptide" evidence="9">
    <location>
        <begin position="1"/>
        <end position="20"/>
    </location>
</feature>
<feature type="chain" id="PRO_5044546735" evidence="9">
    <location>
        <begin position="21"/>
        <end position="73"/>
    </location>
</feature>